<evidence type="ECO:0000313" key="2">
    <source>
        <dbReference type="EMBL" id="AAX30813.1"/>
    </source>
</evidence>
<protein>
    <submittedName>
        <fullName evidence="2">SJCHGC07828 protein</fullName>
    </submittedName>
</protein>
<accession>Q5BRM2</accession>
<reference evidence="2" key="1">
    <citation type="submission" date="2005-01" db="EMBL/GenBank/DDBJ databases">
        <authorList>
            <person name="Han Z."/>
        </authorList>
    </citation>
    <scope>NUCLEOTIDE SEQUENCE</scope>
</reference>
<dbReference type="AlphaFoldDB" id="Q5BRM2"/>
<keyword evidence="1" id="KW-0812">Transmembrane</keyword>
<proteinExistence type="evidence at transcript level"/>
<keyword evidence="1" id="KW-1133">Transmembrane helix</keyword>
<dbReference type="EMBL" id="AY915592">
    <property type="protein sequence ID" value="AAX30813.1"/>
    <property type="molecule type" value="mRNA"/>
</dbReference>
<sequence length="69" mass="7668">MFRVQNATLTPWSKSEQSQKCSHCLNTYFTMSSSRHISYVAREIFPACLLAGVGMVVAGCYVDMLQSSV</sequence>
<keyword evidence="1" id="KW-0472">Membrane</keyword>
<organism evidence="2">
    <name type="scientific">Schistosoma japonicum</name>
    <name type="common">Blood fluke</name>
    <dbReference type="NCBI Taxonomy" id="6182"/>
    <lineage>
        <taxon>Eukaryota</taxon>
        <taxon>Metazoa</taxon>
        <taxon>Spiralia</taxon>
        <taxon>Lophotrochozoa</taxon>
        <taxon>Platyhelminthes</taxon>
        <taxon>Trematoda</taxon>
        <taxon>Digenea</taxon>
        <taxon>Strigeidida</taxon>
        <taxon>Schistosomatoidea</taxon>
        <taxon>Schistosomatidae</taxon>
        <taxon>Schistosoma</taxon>
    </lineage>
</organism>
<feature type="transmembrane region" description="Helical" evidence="1">
    <location>
        <begin position="44"/>
        <end position="62"/>
    </location>
</feature>
<evidence type="ECO:0000256" key="1">
    <source>
        <dbReference type="SAM" id="Phobius"/>
    </source>
</evidence>
<name>Q5BRM2_SCHJA</name>
<reference evidence="2" key="2">
    <citation type="journal article" date="2006" name="PLoS Pathog.">
        <title>New perspectives on host-parasite interplay by comparative transcriptomic and proteomic analyses of Schistosoma japonicum.</title>
        <authorList>
            <person name="Liu F."/>
            <person name="Lu J."/>
            <person name="Hu W."/>
            <person name="Wang S.Y."/>
            <person name="Cui S.J."/>
            <person name="Chi M."/>
            <person name="Yan Q."/>
            <person name="Wang X.R."/>
            <person name="Song H.D."/>
            <person name="Xu X.N."/>
            <person name="Wang J.J."/>
            <person name="Zhang X.L."/>
            <person name="Zhang X."/>
            <person name="Wang Z.Q."/>
            <person name="Xue C.L."/>
            <person name="Brindley P.J."/>
            <person name="McManus D.P."/>
            <person name="Yang P.Y."/>
            <person name="Feng Z."/>
            <person name="Chen Z."/>
            <person name="Han Z.G."/>
        </authorList>
    </citation>
    <scope>NUCLEOTIDE SEQUENCE</scope>
</reference>